<dbReference type="SUPFAM" id="SSF46689">
    <property type="entry name" value="Homeodomain-like"/>
    <property type="match status" value="1"/>
</dbReference>
<gene>
    <name evidence="6" type="ORF">OG549_38550</name>
</gene>
<proteinExistence type="predicted"/>
<dbReference type="GO" id="GO:0003700">
    <property type="term" value="F:DNA-binding transcription factor activity"/>
    <property type="evidence" value="ECO:0007669"/>
    <property type="project" value="TreeGrafter"/>
</dbReference>
<dbReference type="Gene3D" id="1.10.357.10">
    <property type="entry name" value="Tetracycline Repressor, domain 2"/>
    <property type="match status" value="1"/>
</dbReference>
<evidence type="ECO:0000313" key="6">
    <source>
        <dbReference type="EMBL" id="WTW66062.1"/>
    </source>
</evidence>
<dbReference type="GO" id="GO:0045892">
    <property type="term" value="P:negative regulation of DNA-templated transcription"/>
    <property type="evidence" value="ECO:0007669"/>
    <property type="project" value="InterPro"/>
</dbReference>
<dbReference type="InterPro" id="IPR009057">
    <property type="entry name" value="Homeodomain-like_sf"/>
</dbReference>
<dbReference type="InterPro" id="IPR036271">
    <property type="entry name" value="Tet_transcr_reg_TetR-rel_C_sf"/>
</dbReference>
<dbReference type="PANTHER" id="PTHR30055">
    <property type="entry name" value="HTH-TYPE TRANSCRIPTIONAL REGULATOR RUTR"/>
    <property type="match status" value="1"/>
</dbReference>
<evidence type="ECO:0000259" key="5">
    <source>
        <dbReference type="PROSITE" id="PS50977"/>
    </source>
</evidence>
<dbReference type="PANTHER" id="PTHR30055:SF151">
    <property type="entry name" value="TRANSCRIPTIONAL REGULATORY PROTEIN"/>
    <property type="match status" value="1"/>
</dbReference>
<dbReference type="GO" id="GO:0000976">
    <property type="term" value="F:transcription cis-regulatory region binding"/>
    <property type="evidence" value="ECO:0007669"/>
    <property type="project" value="TreeGrafter"/>
</dbReference>
<dbReference type="InterPro" id="IPR050109">
    <property type="entry name" value="HTH-type_TetR-like_transc_reg"/>
</dbReference>
<accession>A0AAU2VEW7</accession>
<dbReference type="Pfam" id="PF00440">
    <property type="entry name" value="TetR_N"/>
    <property type="match status" value="1"/>
</dbReference>
<dbReference type="PROSITE" id="PS50977">
    <property type="entry name" value="HTH_TETR_2"/>
    <property type="match status" value="1"/>
</dbReference>
<name>A0AAU2VEW7_9ACTN</name>
<dbReference type="AlphaFoldDB" id="A0AAU2VEW7"/>
<keyword evidence="3" id="KW-0804">Transcription</keyword>
<feature type="DNA-binding region" description="H-T-H motif" evidence="4">
    <location>
        <begin position="42"/>
        <end position="61"/>
    </location>
</feature>
<evidence type="ECO:0000256" key="2">
    <source>
        <dbReference type="ARBA" id="ARBA00023125"/>
    </source>
</evidence>
<protein>
    <submittedName>
        <fullName evidence="6">TetR/AcrR family transcriptional regulator</fullName>
    </submittedName>
</protein>
<dbReference type="SUPFAM" id="SSF48498">
    <property type="entry name" value="Tetracyclin repressor-like, C-terminal domain"/>
    <property type="match status" value="1"/>
</dbReference>
<organism evidence="6">
    <name type="scientific">Streptomyces sp. NBC_00003</name>
    <dbReference type="NCBI Taxonomy" id="2903608"/>
    <lineage>
        <taxon>Bacteria</taxon>
        <taxon>Bacillati</taxon>
        <taxon>Actinomycetota</taxon>
        <taxon>Actinomycetes</taxon>
        <taxon>Kitasatosporales</taxon>
        <taxon>Streptomycetaceae</taxon>
        <taxon>Streptomyces</taxon>
    </lineage>
</organism>
<evidence type="ECO:0000256" key="1">
    <source>
        <dbReference type="ARBA" id="ARBA00023015"/>
    </source>
</evidence>
<evidence type="ECO:0000256" key="4">
    <source>
        <dbReference type="PROSITE-ProRule" id="PRU00335"/>
    </source>
</evidence>
<feature type="domain" description="HTH tetR-type" evidence="5">
    <location>
        <begin position="19"/>
        <end position="79"/>
    </location>
</feature>
<keyword evidence="2 4" id="KW-0238">DNA-binding</keyword>
<dbReference type="InterPro" id="IPR001647">
    <property type="entry name" value="HTH_TetR"/>
</dbReference>
<evidence type="ECO:0000256" key="3">
    <source>
        <dbReference type="ARBA" id="ARBA00023163"/>
    </source>
</evidence>
<reference evidence="6" key="1">
    <citation type="submission" date="2022-10" db="EMBL/GenBank/DDBJ databases">
        <title>The complete genomes of actinobacterial strains from the NBC collection.</title>
        <authorList>
            <person name="Joergensen T.S."/>
            <person name="Alvarez Arevalo M."/>
            <person name="Sterndorff E.B."/>
            <person name="Faurdal D."/>
            <person name="Vuksanovic O."/>
            <person name="Mourched A.-S."/>
            <person name="Charusanti P."/>
            <person name="Shaw S."/>
            <person name="Blin K."/>
            <person name="Weber T."/>
        </authorList>
    </citation>
    <scope>NUCLEOTIDE SEQUENCE</scope>
    <source>
        <strain evidence="6">NBC_00003</strain>
    </source>
</reference>
<dbReference type="InterPro" id="IPR004111">
    <property type="entry name" value="Repressor_TetR_C"/>
</dbReference>
<dbReference type="EMBL" id="CP108318">
    <property type="protein sequence ID" value="WTW66062.1"/>
    <property type="molecule type" value="Genomic_DNA"/>
</dbReference>
<sequence>MSATHSGEGTRGHRRSRTPISVERIVAAALDAIEIGGFDDLTMRTVAASLDTGPASLYAHVRNKAELGDLLIGELCSRVELPTPDAGRWQEQFLDLCAQLRDQFLRYPGVARAALAAVPAELASLRLGEAMLTLLLLGGASAQDAAWTSDAAFLYVTAYCLEAAIAQRQSQDVEGASIDRAEIAERLRMLPAQQFPNTVAHAKELTAGGGHDRFDFALNLMLRGLT</sequence>
<keyword evidence="1" id="KW-0805">Transcription regulation</keyword>
<dbReference type="Pfam" id="PF02909">
    <property type="entry name" value="TetR_C_1"/>
    <property type="match status" value="1"/>
</dbReference>